<dbReference type="EC" id="5.6.2.4" evidence="5"/>
<sequence>MSRLILPSYNQQGRLLTAETDEDVKDLKCDIDTAEISNCNLIFAHPEAFFCTIEGKDILDSSFTSSVQAIVIDECHKVAEWYGKSFRKAFQHLRELPGFFPGVPRLGLSALITTKDEKDVIASLWIINPEVVRESPDRKNIFLDIKVKEPSIDIYECYENLYKPVCDDLLKNPEIFPVTLFYAPTVYR</sequence>
<dbReference type="GO" id="GO:0005694">
    <property type="term" value="C:chromosome"/>
    <property type="evidence" value="ECO:0007669"/>
    <property type="project" value="TreeGrafter"/>
</dbReference>
<gene>
    <name evidence="7" type="ORF">MCOR_20879</name>
</gene>
<dbReference type="Proteomes" id="UP000507470">
    <property type="component" value="Unassembled WGS sequence"/>
</dbReference>
<dbReference type="AlphaFoldDB" id="A0A6J8BMY8"/>
<evidence type="ECO:0000256" key="1">
    <source>
        <dbReference type="ARBA" id="ARBA00005446"/>
    </source>
</evidence>
<evidence type="ECO:0000256" key="3">
    <source>
        <dbReference type="ARBA" id="ARBA00023235"/>
    </source>
</evidence>
<evidence type="ECO:0000256" key="4">
    <source>
        <dbReference type="ARBA" id="ARBA00034617"/>
    </source>
</evidence>
<keyword evidence="8" id="KW-1185">Reference proteome</keyword>
<evidence type="ECO:0000313" key="7">
    <source>
        <dbReference type="EMBL" id="CAC5385325.1"/>
    </source>
</evidence>
<dbReference type="GO" id="GO:0003677">
    <property type="term" value="F:DNA binding"/>
    <property type="evidence" value="ECO:0007669"/>
    <property type="project" value="UniProtKB-KW"/>
</dbReference>
<dbReference type="EMBL" id="CACVKT020003693">
    <property type="protein sequence ID" value="CAC5385325.1"/>
    <property type="molecule type" value="Genomic_DNA"/>
</dbReference>
<name>A0A6J8BMY8_MYTCO</name>
<dbReference type="GO" id="GO:0009378">
    <property type="term" value="F:four-way junction helicase activity"/>
    <property type="evidence" value="ECO:0007669"/>
    <property type="project" value="TreeGrafter"/>
</dbReference>
<comment type="catalytic activity">
    <reaction evidence="4">
        <text>Couples ATP hydrolysis with the unwinding of duplex DNA by translocating in the 3'-5' direction.</text>
        <dbReference type="EC" id="5.6.2.4"/>
    </reaction>
</comment>
<evidence type="ECO:0000313" key="8">
    <source>
        <dbReference type="Proteomes" id="UP000507470"/>
    </source>
</evidence>
<dbReference type="GO" id="GO:0043138">
    <property type="term" value="F:3'-5' DNA helicase activity"/>
    <property type="evidence" value="ECO:0007669"/>
    <property type="project" value="UniProtKB-EC"/>
</dbReference>
<protein>
    <recommendedName>
        <fullName evidence="5">DNA 3'-5' helicase</fullName>
        <ecNumber evidence="5">5.6.2.4</ecNumber>
    </recommendedName>
</protein>
<dbReference type="GO" id="GO:0016787">
    <property type="term" value="F:hydrolase activity"/>
    <property type="evidence" value="ECO:0007669"/>
    <property type="project" value="UniProtKB-KW"/>
</dbReference>
<feature type="domain" description="DEAD/DEAH-box helicase" evidence="6">
    <location>
        <begin position="33"/>
        <end position="115"/>
    </location>
</feature>
<proteinExistence type="inferred from homology"/>
<dbReference type="PANTHER" id="PTHR13710:SF105">
    <property type="entry name" value="ATP-DEPENDENT DNA HELICASE Q1"/>
    <property type="match status" value="1"/>
</dbReference>
<dbReference type="Pfam" id="PF00270">
    <property type="entry name" value="DEAD"/>
    <property type="match status" value="1"/>
</dbReference>
<dbReference type="GO" id="GO:0005524">
    <property type="term" value="F:ATP binding"/>
    <property type="evidence" value="ECO:0007669"/>
    <property type="project" value="InterPro"/>
</dbReference>
<dbReference type="GO" id="GO:0005737">
    <property type="term" value="C:cytoplasm"/>
    <property type="evidence" value="ECO:0007669"/>
    <property type="project" value="TreeGrafter"/>
</dbReference>
<dbReference type="InterPro" id="IPR011545">
    <property type="entry name" value="DEAD/DEAH_box_helicase_dom"/>
</dbReference>
<evidence type="ECO:0000259" key="6">
    <source>
        <dbReference type="Pfam" id="PF00270"/>
    </source>
</evidence>
<dbReference type="Gene3D" id="3.40.50.300">
    <property type="entry name" value="P-loop containing nucleotide triphosphate hydrolases"/>
    <property type="match status" value="1"/>
</dbReference>
<accession>A0A6J8BMY8</accession>
<keyword evidence="2" id="KW-0238">DNA-binding</keyword>
<dbReference type="GO" id="GO:0000724">
    <property type="term" value="P:double-strand break repair via homologous recombination"/>
    <property type="evidence" value="ECO:0007669"/>
    <property type="project" value="TreeGrafter"/>
</dbReference>
<keyword evidence="7" id="KW-0378">Hydrolase</keyword>
<dbReference type="SUPFAM" id="SSF52540">
    <property type="entry name" value="P-loop containing nucleoside triphosphate hydrolases"/>
    <property type="match status" value="1"/>
</dbReference>
<dbReference type="OrthoDB" id="6088661at2759"/>
<comment type="similarity">
    <text evidence="1">Belongs to the helicase family. RecQ subfamily.</text>
</comment>
<evidence type="ECO:0000256" key="5">
    <source>
        <dbReference type="ARBA" id="ARBA00034808"/>
    </source>
</evidence>
<evidence type="ECO:0000256" key="2">
    <source>
        <dbReference type="ARBA" id="ARBA00023125"/>
    </source>
</evidence>
<organism evidence="7 8">
    <name type="scientific">Mytilus coruscus</name>
    <name type="common">Sea mussel</name>
    <dbReference type="NCBI Taxonomy" id="42192"/>
    <lineage>
        <taxon>Eukaryota</taxon>
        <taxon>Metazoa</taxon>
        <taxon>Spiralia</taxon>
        <taxon>Lophotrochozoa</taxon>
        <taxon>Mollusca</taxon>
        <taxon>Bivalvia</taxon>
        <taxon>Autobranchia</taxon>
        <taxon>Pteriomorphia</taxon>
        <taxon>Mytilida</taxon>
        <taxon>Mytiloidea</taxon>
        <taxon>Mytilidae</taxon>
        <taxon>Mytilinae</taxon>
        <taxon>Mytilus</taxon>
    </lineage>
</organism>
<keyword evidence="3" id="KW-0413">Isomerase</keyword>
<dbReference type="InterPro" id="IPR027417">
    <property type="entry name" value="P-loop_NTPase"/>
</dbReference>
<reference evidence="7 8" key="1">
    <citation type="submission" date="2020-06" db="EMBL/GenBank/DDBJ databases">
        <authorList>
            <person name="Li R."/>
            <person name="Bekaert M."/>
        </authorList>
    </citation>
    <scope>NUCLEOTIDE SEQUENCE [LARGE SCALE GENOMIC DNA]</scope>
    <source>
        <strain evidence="8">wild</strain>
    </source>
</reference>
<dbReference type="PANTHER" id="PTHR13710">
    <property type="entry name" value="DNA HELICASE RECQ FAMILY MEMBER"/>
    <property type="match status" value="1"/>
</dbReference>